<dbReference type="Gene3D" id="1.10.260.40">
    <property type="entry name" value="lambda repressor-like DNA-binding domains"/>
    <property type="match status" value="1"/>
</dbReference>
<name>A0ABS0D2T4_9NOCA</name>
<reference evidence="2 3" key="1">
    <citation type="submission" date="2020-10" db="EMBL/GenBank/DDBJ databases">
        <title>Identification of Nocardia species via Next-generation sequencing and recognition of intraspecies genetic diversity.</title>
        <authorList>
            <person name="Li P."/>
            <person name="Li P."/>
            <person name="Lu B."/>
        </authorList>
    </citation>
    <scope>NUCLEOTIDE SEQUENCE [LARGE SCALE GENOMIC DNA]</scope>
    <source>
        <strain evidence="2 3">BJ06-0157</strain>
    </source>
</reference>
<dbReference type="Proteomes" id="UP000702209">
    <property type="component" value="Unassembled WGS sequence"/>
</dbReference>
<sequence>MAVVAHSTPIADGSGLDGRVAGAVLAAIRRQIGLGQDELAELLGVAVKTVGAWEQGRNPLTRLPFARLRQVTRALLVHGACSELVAAFETALQADDILSGLDQRDPKRHPLGLTVPDRAITEMLTWPLTGAIPRQLKGTSAVLHIPVSQRTEAVASLRALAESAGDGEQGAMLRRQAVFLVASHDAAFQHAEGWASSQIKRQASEADLRRWSPEWAVARSAAVRAASTGNHEPLQRFVDEGLSDAETELANLRYWAYWVGEFGTPWASDADMVRTKSDAWSGELLLPSLLTGVVSAPYRELCAHSLWALARTRRMLVTQPRWASAISSTVDKATSDDSLSARARQRLEQVHYLIGSMA</sequence>
<feature type="domain" description="HTH cro/C1-type" evidence="1">
    <location>
        <begin position="25"/>
        <end position="58"/>
    </location>
</feature>
<keyword evidence="3" id="KW-1185">Reference proteome</keyword>
<dbReference type="InterPro" id="IPR010982">
    <property type="entry name" value="Lambda_DNA-bd_dom_sf"/>
</dbReference>
<evidence type="ECO:0000313" key="2">
    <source>
        <dbReference type="EMBL" id="MBF6302312.1"/>
    </source>
</evidence>
<comment type="caution">
    <text evidence="2">The sequence shown here is derived from an EMBL/GenBank/DDBJ whole genome shotgun (WGS) entry which is preliminary data.</text>
</comment>
<evidence type="ECO:0000313" key="3">
    <source>
        <dbReference type="Proteomes" id="UP000702209"/>
    </source>
</evidence>
<dbReference type="Pfam" id="PF01381">
    <property type="entry name" value="HTH_3"/>
    <property type="match status" value="1"/>
</dbReference>
<dbReference type="CDD" id="cd00093">
    <property type="entry name" value="HTH_XRE"/>
    <property type="match status" value="1"/>
</dbReference>
<gene>
    <name evidence="2" type="ORF">IU459_32935</name>
</gene>
<evidence type="ECO:0000259" key="1">
    <source>
        <dbReference type="PROSITE" id="PS50943"/>
    </source>
</evidence>
<proteinExistence type="predicted"/>
<dbReference type="RefSeq" id="WP_195133500.1">
    <property type="nucleotide sequence ID" value="NZ_JADLQX010000040.1"/>
</dbReference>
<dbReference type="SMART" id="SM00530">
    <property type="entry name" value="HTH_XRE"/>
    <property type="match status" value="1"/>
</dbReference>
<organism evidence="2 3">
    <name type="scientific">Nocardia amamiensis</name>
    <dbReference type="NCBI Taxonomy" id="404578"/>
    <lineage>
        <taxon>Bacteria</taxon>
        <taxon>Bacillati</taxon>
        <taxon>Actinomycetota</taxon>
        <taxon>Actinomycetes</taxon>
        <taxon>Mycobacteriales</taxon>
        <taxon>Nocardiaceae</taxon>
        <taxon>Nocardia</taxon>
    </lineage>
</organism>
<dbReference type="SUPFAM" id="SSF47413">
    <property type="entry name" value="lambda repressor-like DNA-binding domains"/>
    <property type="match status" value="1"/>
</dbReference>
<protein>
    <submittedName>
        <fullName evidence="2">Helix-turn-helix transcriptional regulator</fullName>
    </submittedName>
</protein>
<accession>A0ABS0D2T4</accession>
<dbReference type="PROSITE" id="PS50943">
    <property type="entry name" value="HTH_CROC1"/>
    <property type="match status" value="1"/>
</dbReference>
<dbReference type="InterPro" id="IPR001387">
    <property type="entry name" value="Cro/C1-type_HTH"/>
</dbReference>
<dbReference type="EMBL" id="JADLQX010000040">
    <property type="protein sequence ID" value="MBF6302312.1"/>
    <property type="molecule type" value="Genomic_DNA"/>
</dbReference>